<dbReference type="PANTHER" id="PTHR45982:SF1">
    <property type="entry name" value="REGULATOR OF CHROMOSOME CONDENSATION"/>
    <property type="match status" value="1"/>
</dbReference>
<gene>
    <name evidence="3" type="ORF">KIMH_03550</name>
</gene>
<evidence type="ECO:0000256" key="1">
    <source>
        <dbReference type="ARBA" id="ARBA00004196"/>
    </source>
</evidence>
<dbReference type="PROSITE" id="PS50012">
    <property type="entry name" value="RCC1_3"/>
    <property type="match status" value="4"/>
</dbReference>
<dbReference type="InterPro" id="IPR013378">
    <property type="entry name" value="InlB-like_B-rpt"/>
</dbReference>
<dbReference type="SUPFAM" id="SSF50985">
    <property type="entry name" value="RCC1/BLIP-II"/>
    <property type="match status" value="1"/>
</dbReference>
<dbReference type="Pfam" id="PF13540">
    <property type="entry name" value="RCC1_2"/>
    <property type="match status" value="1"/>
</dbReference>
<dbReference type="Proteomes" id="UP001321748">
    <property type="component" value="Chromosome"/>
</dbReference>
<feature type="compositionally biased region" description="Polar residues" evidence="2">
    <location>
        <begin position="105"/>
        <end position="115"/>
    </location>
</feature>
<evidence type="ECO:0000256" key="2">
    <source>
        <dbReference type="SAM" id="MobiDB-lite"/>
    </source>
</evidence>
<reference evidence="3 4" key="1">
    <citation type="journal article" date="2023" name="Microbiol. Spectr.">
        <title>Symbiosis of Carpenter Bees with Uncharacterized Lactic Acid Bacteria Showing NAD Auxotrophy.</title>
        <authorList>
            <person name="Kawasaki S."/>
            <person name="Ozawa K."/>
            <person name="Mori T."/>
            <person name="Yamamoto A."/>
            <person name="Ito M."/>
            <person name="Ohkuma M."/>
            <person name="Sakamoto M."/>
            <person name="Matsutani M."/>
        </authorList>
    </citation>
    <scope>NUCLEOTIDE SEQUENCE [LARGE SCALE GENOMIC DNA]</scope>
    <source>
        <strain evidence="3 4">KimH</strain>
    </source>
</reference>
<feature type="region of interest" description="Disordered" evidence="2">
    <location>
        <begin position="98"/>
        <end position="117"/>
    </location>
</feature>
<dbReference type="InterPro" id="IPR051553">
    <property type="entry name" value="Ran_GTPase-activating"/>
</dbReference>
<dbReference type="Pfam" id="PF09479">
    <property type="entry name" value="Flg_new"/>
    <property type="match status" value="1"/>
</dbReference>
<dbReference type="InterPro" id="IPR042229">
    <property type="entry name" value="Listeria/Bacterioides_rpt_sf"/>
</dbReference>
<accession>A0ABN6SDX2</accession>
<comment type="subcellular location">
    <subcellularLocation>
        <location evidence="1">Cell envelope</location>
    </subcellularLocation>
</comment>
<dbReference type="EMBL" id="AP026800">
    <property type="protein sequence ID" value="BDR54244.1"/>
    <property type="molecule type" value="Genomic_DNA"/>
</dbReference>
<keyword evidence="4" id="KW-1185">Reference proteome</keyword>
<dbReference type="InterPro" id="IPR013783">
    <property type="entry name" value="Ig-like_fold"/>
</dbReference>
<evidence type="ECO:0008006" key="5">
    <source>
        <dbReference type="Google" id="ProtNLM"/>
    </source>
</evidence>
<dbReference type="InterPro" id="IPR009091">
    <property type="entry name" value="RCC1/BLIP-II"/>
</dbReference>
<dbReference type="Gene3D" id="2.60.40.10">
    <property type="entry name" value="Immunoglobulins"/>
    <property type="match status" value="1"/>
</dbReference>
<evidence type="ECO:0000313" key="3">
    <source>
        <dbReference type="EMBL" id="BDR54244.1"/>
    </source>
</evidence>
<name>A0ABN6SDX2_9BIFI</name>
<evidence type="ECO:0000313" key="4">
    <source>
        <dbReference type="Proteomes" id="UP001321748"/>
    </source>
</evidence>
<organism evidence="3 4">
    <name type="scientific">Bombiscardovia apis</name>
    <dbReference type="NCBI Taxonomy" id="2932182"/>
    <lineage>
        <taxon>Bacteria</taxon>
        <taxon>Bacillati</taxon>
        <taxon>Actinomycetota</taxon>
        <taxon>Actinomycetes</taxon>
        <taxon>Bifidobacteriales</taxon>
        <taxon>Bifidobacteriaceae</taxon>
        <taxon>Bombiscardovia</taxon>
    </lineage>
</organism>
<protein>
    <recommendedName>
        <fullName evidence="5">Regulator of chromosome condensation, RCC1</fullName>
    </recommendedName>
</protein>
<dbReference type="Gene3D" id="2.60.40.4270">
    <property type="entry name" value="Listeria-Bacteroides repeat domain"/>
    <property type="match status" value="1"/>
</dbReference>
<dbReference type="RefSeq" id="WP_317643260.1">
    <property type="nucleotide sequence ID" value="NZ_AP026800.1"/>
</dbReference>
<dbReference type="Pfam" id="PF00415">
    <property type="entry name" value="RCC1"/>
    <property type="match status" value="2"/>
</dbReference>
<dbReference type="PRINTS" id="PR00633">
    <property type="entry name" value="RCCNDNSATION"/>
</dbReference>
<dbReference type="InterPro" id="IPR000408">
    <property type="entry name" value="Reg_chr_condens"/>
</dbReference>
<dbReference type="Gene3D" id="2.130.10.30">
    <property type="entry name" value="Regulator of chromosome condensation 1/beta-lactamase-inhibitor protein II"/>
    <property type="match status" value="2"/>
</dbReference>
<sequence length="671" mass="73392">MTDSDFTITPDSGPAEQNSEITVLPKQPQHSVITAISVDNTPVQATTRSTSSWQFTLPPHQAGESTITIDWTQDEQTQTPATFTYHYKTAYTVSFDLGDAPGTNPPSQTIPATDQNRAKFPNPTPTWDNHYFDGWFTPQNKPWNFATPVTQDLTLTAKFEPYQFSVSTDHGPAIGGNTIDIDAPKPPQNIYYSQVTAGFTHTLATGSDGNTYAWGNNASGKLGNPAIGKFSGSPVRVSKPSGVHFILYALGLSTSYAVADDGFLYVWGRCSVILPFEKECSVPTQIALPDLGDDSIYSIDSDWFTPTLLTKKGRIYRYNTITKLFEIVDLSELKTGEYPIEVSVFTFENAAALLTNTGAIYTWSWRYTLHGVLGTGVEQVDIRRRPGPILEGEAAGEIFTQIQAGSAHLLALTKQNHLYTWGSNMNGSLGFPKNDPYQTSTPMQIQESAFPADFIPKQISAQYDTSYVLDYSGRLYAWGANFYGQVGHDTAENQSYQFTPIATDLSPLPEGVTLSFVNSGSHHVVGIGTDDRLYTCGSNNNGIEDTTDPISTRQLRRVLQPQVSLVSGAFDGIPIAAPTQDPETKLWHISPPAHDPGPITAAVQWQLGADPQEDFYFEYTYDQLLPAAGSFPIKRTAGLALLAASTLAASGITLHFHRKHSVKGEHIRQTS</sequence>
<dbReference type="PANTHER" id="PTHR45982">
    <property type="entry name" value="REGULATOR OF CHROMOSOME CONDENSATION"/>
    <property type="match status" value="1"/>
</dbReference>
<proteinExistence type="predicted"/>